<dbReference type="AlphaFoldDB" id="A0A392V6L1"/>
<name>A0A392V6L1_9FABA</name>
<evidence type="ECO:0000313" key="1">
    <source>
        <dbReference type="EMBL" id="MCI83837.1"/>
    </source>
</evidence>
<feature type="non-terminal residue" evidence="1">
    <location>
        <position position="72"/>
    </location>
</feature>
<keyword evidence="2" id="KW-1185">Reference proteome</keyword>
<dbReference type="EMBL" id="LXQA011076545">
    <property type="protein sequence ID" value="MCI83837.1"/>
    <property type="molecule type" value="Genomic_DNA"/>
</dbReference>
<proteinExistence type="predicted"/>
<sequence>LETTIADVQRTMAENHAILIAMMEKCLGKSVNSGESSAGVVSNATPILQISPEKVKETGASNLRDDALTEFR</sequence>
<feature type="non-terminal residue" evidence="1">
    <location>
        <position position="1"/>
    </location>
</feature>
<protein>
    <submittedName>
        <fullName evidence="1">Uncharacterized protein</fullName>
    </submittedName>
</protein>
<reference evidence="1 2" key="1">
    <citation type="journal article" date="2018" name="Front. Plant Sci.">
        <title>Red Clover (Trifolium pratense) and Zigzag Clover (T. medium) - A Picture of Genomic Similarities and Differences.</title>
        <authorList>
            <person name="Dluhosova J."/>
            <person name="Istvanek J."/>
            <person name="Nedelnik J."/>
            <person name="Repkova J."/>
        </authorList>
    </citation>
    <scope>NUCLEOTIDE SEQUENCE [LARGE SCALE GENOMIC DNA]</scope>
    <source>
        <strain evidence="2">cv. 10/8</strain>
        <tissue evidence="1">Leaf</tissue>
    </source>
</reference>
<evidence type="ECO:0000313" key="2">
    <source>
        <dbReference type="Proteomes" id="UP000265520"/>
    </source>
</evidence>
<comment type="caution">
    <text evidence="1">The sequence shown here is derived from an EMBL/GenBank/DDBJ whole genome shotgun (WGS) entry which is preliminary data.</text>
</comment>
<dbReference type="Proteomes" id="UP000265520">
    <property type="component" value="Unassembled WGS sequence"/>
</dbReference>
<organism evidence="1 2">
    <name type="scientific">Trifolium medium</name>
    <dbReference type="NCBI Taxonomy" id="97028"/>
    <lineage>
        <taxon>Eukaryota</taxon>
        <taxon>Viridiplantae</taxon>
        <taxon>Streptophyta</taxon>
        <taxon>Embryophyta</taxon>
        <taxon>Tracheophyta</taxon>
        <taxon>Spermatophyta</taxon>
        <taxon>Magnoliopsida</taxon>
        <taxon>eudicotyledons</taxon>
        <taxon>Gunneridae</taxon>
        <taxon>Pentapetalae</taxon>
        <taxon>rosids</taxon>
        <taxon>fabids</taxon>
        <taxon>Fabales</taxon>
        <taxon>Fabaceae</taxon>
        <taxon>Papilionoideae</taxon>
        <taxon>50 kb inversion clade</taxon>
        <taxon>NPAAA clade</taxon>
        <taxon>Hologalegina</taxon>
        <taxon>IRL clade</taxon>
        <taxon>Trifolieae</taxon>
        <taxon>Trifolium</taxon>
    </lineage>
</organism>
<accession>A0A392V6L1</accession>